<dbReference type="Pfam" id="PF12728">
    <property type="entry name" value="HTH_17"/>
    <property type="match status" value="1"/>
</dbReference>
<evidence type="ECO:0000259" key="1">
    <source>
        <dbReference type="Pfam" id="PF12728"/>
    </source>
</evidence>
<dbReference type="Gene3D" id="1.10.1660.10">
    <property type="match status" value="1"/>
</dbReference>
<comment type="caution">
    <text evidence="2">The sequence shown here is derived from an EMBL/GenBank/DDBJ whole genome shotgun (WGS) entry which is preliminary data.</text>
</comment>
<gene>
    <name evidence="2" type="ORF">GCM10025789_02530</name>
</gene>
<dbReference type="InterPro" id="IPR041657">
    <property type="entry name" value="HTH_17"/>
</dbReference>
<keyword evidence="3" id="KW-1185">Reference proteome</keyword>
<feature type="domain" description="Helix-turn-helix" evidence="1">
    <location>
        <begin position="11"/>
        <end position="62"/>
    </location>
</feature>
<evidence type="ECO:0000313" key="3">
    <source>
        <dbReference type="Proteomes" id="UP001501521"/>
    </source>
</evidence>
<name>A0ABP9EYK2_9ACTN</name>
<reference evidence="3" key="1">
    <citation type="journal article" date="2019" name="Int. J. Syst. Evol. Microbiol.">
        <title>The Global Catalogue of Microorganisms (GCM) 10K type strain sequencing project: providing services to taxonomists for standard genome sequencing and annotation.</title>
        <authorList>
            <consortium name="The Broad Institute Genomics Platform"/>
            <consortium name="The Broad Institute Genome Sequencing Center for Infectious Disease"/>
            <person name="Wu L."/>
            <person name="Ma J."/>
        </authorList>
    </citation>
    <scope>NUCLEOTIDE SEQUENCE [LARGE SCALE GENOMIC DNA]</scope>
    <source>
        <strain evidence="3">JCM 19125</strain>
    </source>
</reference>
<dbReference type="InterPro" id="IPR009061">
    <property type="entry name" value="DNA-bd_dom_put_sf"/>
</dbReference>
<dbReference type="SUPFAM" id="SSF46955">
    <property type="entry name" value="Putative DNA-binding domain"/>
    <property type="match status" value="1"/>
</dbReference>
<dbReference type="EMBL" id="BAABLV010000005">
    <property type="protein sequence ID" value="GAA4889598.1"/>
    <property type="molecule type" value="Genomic_DNA"/>
</dbReference>
<evidence type="ECO:0000313" key="2">
    <source>
        <dbReference type="EMBL" id="GAA4889598.1"/>
    </source>
</evidence>
<sequence>MWFGEETMQDLLNTAEVSELTGVPVATLRYWRHIGTGPKSFKMGPRRIVYKREDVDTWLAKQYATTAVGG</sequence>
<organism evidence="2 3">
    <name type="scientific">Tessaracoccus lubricantis</name>
    <dbReference type="NCBI Taxonomy" id="545543"/>
    <lineage>
        <taxon>Bacteria</taxon>
        <taxon>Bacillati</taxon>
        <taxon>Actinomycetota</taxon>
        <taxon>Actinomycetes</taxon>
        <taxon>Propionibacteriales</taxon>
        <taxon>Propionibacteriaceae</taxon>
        <taxon>Tessaracoccus</taxon>
    </lineage>
</organism>
<dbReference type="Proteomes" id="UP001501521">
    <property type="component" value="Unassembled WGS sequence"/>
</dbReference>
<proteinExistence type="predicted"/>
<protein>
    <recommendedName>
        <fullName evidence="1">Helix-turn-helix domain-containing protein</fullName>
    </recommendedName>
</protein>
<accession>A0ABP9EYK2</accession>